<dbReference type="Pfam" id="PF01408">
    <property type="entry name" value="GFO_IDH_MocA"/>
    <property type="match status" value="1"/>
</dbReference>
<dbReference type="PANTHER" id="PTHR43377:SF1">
    <property type="entry name" value="BILIVERDIN REDUCTASE A"/>
    <property type="match status" value="1"/>
</dbReference>
<evidence type="ECO:0000259" key="1">
    <source>
        <dbReference type="Pfam" id="PF01408"/>
    </source>
</evidence>
<accession>A0A2V2MZS3</accession>
<gene>
    <name evidence="2" type="ORF">DLD82_10480</name>
</gene>
<dbReference type="InterPro" id="IPR051450">
    <property type="entry name" value="Gfo/Idh/MocA_Oxidoreductases"/>
</dbReference>
<proteinExistence type="predicted"/>
<sequence length="305" mass="34222">MDVGVIGTGMMGRNHVRVYSELKPVSSLYIYDVNPKQAALIAEQHEAEVALSIPDLLKKVDAVSLCVPTPLHYKTACEIIKTGTHTLIEKPICFTASEGHELVRKIPEDMVLGVGHIERFNPIVPEISRIISNPLYVEFKRHNPTSSRITASSVVEDLMIHDIDIVLHSLFNDPIDVFARGTVDVAMALCQCGRTPVYLSASRKASKKIRMIHIEQEDMTIEGDFMTQEVYIYRKPDLYSVENERYVQENIVEKVQVTKKEPLRDELLAFLSAVRKGGGFLISPAEAVQNLEVCESIVRELTYGN</sequence>
<dbReference type="InterPro" id="IPR036291">
    <property type="entry name" value="NAD(P)-bd_dom_sf"/>
</dbReference>
<comment type="caution">
    <text evidence="2">The sequence shown here is derived from an EMBL/GenBank/DDBJ whole genome shotgun (WGS) entry which is preliminary data.</text>
</comment>
<dbReference type="PANTHER" id="PTHR43377">
    <property type="entry name" value="BILIVERDIN REDUCTASE A"/>
    <property type="match status" value="1"/>
</dbReference>
<dbReference type="RefSeq" id="WP_109941056.1">
    <property type="nucleotide sequence ID" value="NZ_CP176366.1"/>
</dbReference>
<dbReference type="Proteomes" id="UP000245934">
    <property type="component" value="Unassembled WGS sequence"/>
</dbReference>
<dbReference type="GeneID" id="97608627"/>
<dbReference type="Gene3D" id="3.40.50.720">
    <property type="entry name" value="NAD(P)-binding Rossmann-like Domain"/>
    <property type="match status" value="1"/>
</dbReference>
<dbReference type="Gene3D" id="3.30.360.10">
    <property type="entry name" value="Dihydrodipicolinate Reductase, domain 2"/>
    <property type="match status" value="1"/>
</dbReference>
<dbReference type="OrthoDB" id="25239at2157"/>
<organism evidence="2 3">
    <name type="scientific">Methanospirillum stamsii</name>
    <dbReference type="NCBI Taxonomy" id="1277351"/>
    <lineage>
        <taxon>Archaea</taxon>
        <taxon>Methanobacteriati</taxon>
        <taxon>Methanobacteriota</taxon>
        <taxon>Stenosarchaea group</taxon>
        <taxon>Methanomicrobia</taxon>
        <taxon>Methanomicrobiales</taxon>
        <taxon>Methanospirillaceae</taxon>
        <taxon>Methanospirillum</taxon>
    </lineage>
</organism>
<dbReference type="EMBL" id="QGMZ01000018">
    <property type="protein sequence ID" value="PWR73644.1"/>
    <property type="molecule type" value="Genomic_DNA"/>
</dbReference>
<evidence type="ECO:0000313" key="2">
    <source>
        <dbReference type="EMBL" id="PWR73644.1"/>
    </source>
</evidence>
<feature type="domain" description="Gfo/Idh/MocA-like oxidoreductase N-terminal" evidence="1">
    <location>
        <begin position="2"/>
        <end position="109"/>
    </location>
</feature>
<dbReference type="InterPro" id="IPR000683">
    <property type="entry name" value="Gfo/Idh/MocA-like_OxRdtase_N"/>
</dbReference>
<keyword evidence="3" id="KW-1185">Reference proteome</keyword>
<dbReference type="GO" id="GO:0000166">
    <property type="term" value="F:nucleotide binding"/>
    <property type="evidence" value="ECO:0007669"/>
    <property type="project" value="InterPro"/>
</dbReference>
<dbReference type="SUPFAM" id="SSF51735">
    <property type="entry name" value="NAD(P)-binding Rossmann-fold domains"/>
    <property type="match status" value="1"/>
</dbReference>
<protein>
    <submittedName>
        <fullName evidence="2">Gfo/Idh/MocA family oxidoreductase</fullName>
    </submittedName>
</protein>
<evidence type="ECO:0000313" key="3">
    <source>
        <dbReference type="Proteomes" id="UP000245934"/>
    </source>
</evidence>
<reference evidence="2 3" key="1">
    <citation type="submission" date="2018-05" db="EMBL/GenBank/DDBJ databases">
        <title>Draft genome of Methanospirillum stamsii Pt1.</title>
        <authorList>
            <person name="Dueholm M.S."/>
            <person name="Nielsen P.H."/>
            <person name="Bakmann L.F."/>
            <person name="Otzen D.E."/>
        </authorList>
    </citation>
    <scope>NUCLEOTIDE SEQUENCE [LARGE SCALE GENOMIC DNA]</scope>
    <source>
        <strain evidence="2 3">Pt1</strain>
    </source>
</reference>
<name>A0A2V2MZS3_9EURY</name>
<dbReference type="AlphaFoldDB" id="A0A2V2MZS3"/>